<sequence length="197" mass="21493">MLSFIPLCGTAKFSLPGMPAKPIIINLLGQEDLKHTPQGRIIGWALTYGRYIMIGTEIVVLLAFIARFSLDRKLTDLKEEISQNQAILEANVDLENDIRTLQDHLAKVKQLTNAQGKPLGILATFQAALPSDVYVTTINISDNKLDAEVVAGTTGGFSQLLTNIQGNSDVTQLEIASIHKDPLTGISFKLSVFMKSK</sequence>
<accession>A0A1F6AWU1</accession>
<proteinExistence type="predicted"/>
<feature type="coiled-coil region" evidence="1">
    <location>
        <begin position="77"/>
        <end position="111"/>
    </location>
</feature>
<reference evidence="2 3" key="1">
    <citation type="journal article" date="2016" name="Nat. Commun.">
        <title>Thousands of microbial genomes shed light on interconnected biogeochemical processes in an aquifer system.</title>
        <authorList>
            <person name="Anantharaman K."/>
            <person name="Brown C.T."/>
            <person name="Hug L.A."/>
            <person name="Sharon I."/>
            <person name="Castelle C.J."/>
            <person name="Probst A.J."/>
            <person name="Thomas B.C."/>
            <person name="Singh A."/>
            <person name="Wilkins M.J."/>
            <person name="Karaoz U."/>
            <person name="Brodie E.L."/>
            <person name="Williams K.H."/>
            <person name="Hubbard S.S."/>
            <person name="Banfield J.F."/>
        </authorList>
    </citation>
    <scope>NUCLEOTIDE SEQUENCE [LARGE SCALE GENOMIC DNA]</scope>
</reference>
<dbReference type="STRING" id="1798396.A2973_01550"/>
<dbReference type="AlphaFoldDB" id="A0A1F6AWU1"/>
<dbReference type="PANTHER" id="PTHR40278">
    <property type="entry name" value="DNA UTILIZATION PROTEIN HOFN"/>
    <property type="match status" value="1"/>
</dbReference>
<dbReference type="InterPro" id="IPR007813">
    <property type="entry name" value="PilN"/>
</dbReference>
<dbReference type="PANTHER" id="PTHR40278:SF1">
    <property type="entry name" value="DNA UTILIZATION PROTEIN HOFN"/>
    <property type="match status" value="1"/>
</dbReference>
<gene>
    <name evidence="2" type="ORF">A2973_01550</name>
</gene>
<protein>
    <submittedName>
        <fullName evidence="2">Uncharacterized protein</fullName>
    </submittedName>
</protein>
<keyword evidence="1" id="KW-0175">Coiled coil</keyword>
<dbReference type="InterPro" id="IPR052534">
    <property type="entry name" value="Extracell_DNA_Util/SecSys_Comp"/>
</dbReference>
<name>A0A1F6AWU1_9BACT</name>
<comment type="caution">
    <text evidence="2">The sequence shown here is derived from an EMBL/GenBank/DDBJ whole genome shotgun (WGS) entry which is preliminary data.</text>
</comment>
<evidence type="ECO:0000256" key="1">
    <source>
        <dbReference type="SAM" id="Coils"/>
    </source>
</evidence>
<dbReference type="Proteomes" id="UP000176409">
    <property type="component" value="Unassembled WGS sequence"/>
</dbReference>
<evidence type="ECO:0000313" key="2">
    <source>
        <dbReference type="EMBL" id="OGG29155.1"/>
    </source>
</evidence>
<dbReference type="EMBL" id="MFJZ01000057">
    <property type="protein sequence ID" value="OGG29155.1"/>
    <property type="molecule type" value="Genomic_DNA"/>
</dbReference>
<organism evidence="2 3">
    <name type="scientific">Candidatus Gottesmanbacteria bacterium RIFCSPLOWO2_01_FULL_49_10</name>
    <dbReference type="NCBI Taxonomy" id="1798396"/>
    <lineage>
        <taxon>Bacteria</taxon>
        <taxon>Candidatus Gottesmaniibacteriota</taxon>
    </lineage>
</organism>
<evidence type="ECO:0000313" key="3">
    <source>
        <dbReference type="Proteomes" id="UP000176409"/>
    </source>
</evidence>
<dbReference type="Pfam" id="PF05137">
    <property type="entry name" value="PilN"/>
    <property type="match status" value="1"/>
</dbReference>